<dbReference type="EMBL" id="JAARQN010000003">
    <property type="protein sequence ID" value="MBC1457159.1"/>
    <property type="molecule type" value="Genomic_DNA"/>
</dbReference>
<dbReference type="RefSeq" id="WP_185388482.1">
    <property type="nucleotide sequence ID" value="NZ_JAARQN010000003.1"/>
</dbReference>
<organism evidence="2 3">
    <name type="scientific">Listeria newyorkensis</name>
    <dbReference type="NCBI Taxonomy" id="1497681"/>
    <lineage>
        <taxon>Bacteria</taxon>
        <taxon>Bacillati</taxon>
        <taxon>Bacillota</taxon>
        <taxon>Bacilli</taxon>
        <taxon>Bacillales</taxon>
        <taxon>Listeriaceae</taxon>
        <taxon>Listeria</taxon>
    </lineage>
</organism>
<reference evidence="2 3" key="1">
    <citation type="submission" date="2020-03" db="EMBL/GenBank/DDBJ databases">
        <title>Soil Listeria distribution.</title>
        <authorList>
            <person name="Liao J."/>
            <person name="Wiedmann M."/>
        </authorList>
    </citation>
    <scope>NUCLEOTIDE SEQUENCE [LARGE SCALE GENOMIC DNA]</scope>
    <source>
        <strain evidence="2 3">FSL L7-1614</strain>
    </source>
</reference>
<feature type="transmembrane region" description="Helical" evidence="1">
    <location>
        <begin position="94"/>
        <end position="113"/>
    </location>
</feature>
<feature type="transmembrane region" description="Helical" evidence="1">
    <location>
        <begin position="41"/>
        <end position="59"/>
    </location>
</feature>
<keyword evidence="1" id="KW-0472">Membrane</keyword>
<feature type="transmembrane region" description="Helical" evidence="1">
    <location>
        <begin position="133"/>
        <end position="152"/>
    </location>
</feature>
<evidence type="ECO:0000313" key="3">
    <source>
        <dbReference type="Proteomes" id="UP000569903"/>
    </source>
</evidence>
<feature type="transmembrane region" description="Helical" evidence="1">
    <location>
        <begin position="66"/>
        <end position="82"/>
    </location>
</feature>
<keyword evidence="1" id="KW-1133">Transmembrane helix</keyword>
<feature type="transmembrane region" description="Helical" evidence="1">
    <location>
        <begin position="235"/>
        <end position="253"/>
    </location>
</feature>
<keyword evidence="1" id="KW-0812">Transmembrane</keyword>
<evidence type="ECO:0000256" key="1">
    <source>
        <dbReference type="SAM" id="Phobius"/>
    </source>
</evidence>
<evidence type="ECO:0000313" key="2">
    <source>
        <dbReference type="EMBL" id="MBC1457159.1"/>
    </source>
</evidence>
<dbReference type="Proteomes" id="UP000569903">
    <property type="component" value="Unassembled WGS sequence"/>
</dbReference>
<sequence length="414" mass="46583">MHAKPNAKEMILFLSFFLLMLFAPAIENLTFLPLTLNINNLLLVVTLAYLFLAQILNPTALYRKEYLLLMLLFLLLGVGVLGNMESGLGSAKGMILDIWSMLKCFLAYFVGRLAFKGPVLSTNIRGIQNVSKVILSALFLLLLVNLVIPIWPSTEYRMGITTQYLIFPHATYLSAASFFCMVLLGLKNARRNIPFLLMGATLIFFAARNKGLIFVAIFFFLLVLMTFLEKKNIKFMYLIGPASILLLLFWNVIESRLLSSETSARSLLFQGGFKIADRFNPMGSGLGTYGSGSSVSEYSPIYDWLQFYKTYGFTRDNPQFLNDSYIAMLIGQFGYLGLAAFAGIAIIFLLLISKKRGNVQLFILILFLYSMTSIVTELYLTTNLGVLAFFLMGTAMNETDENLNLEKEPLWKVQ</sequence>
<gene>
    <name evidence="2" type="ORF">HB850_05270</name>
</gene>
<feature type="transmembrane region" description="Helical" evidence="1">
    <location>
        <begin position="212"/>
        <end position="228"/>
    </location>
</feature>
<feature type="transmembrane region" description="Helical" evidence="1">
    <location>
        <begin position="325"/>
        <end position="352"/>
    </location>
</feature>
<dbReference type="AlphaFoldDB" id="A0A841YVN8"/>
<feature type="transmembrane region" description="Helical" evidence="1">
    <location>
        <begin position="164"/>
        <end position="184"/>
    </location>
</feature>
<feature type="transmembrane region" description="Helical" evidence="1">
    <location>
        <begin position="191"/>
        <end position="206"/>
    </location>
</feature>
<proteinExistence type="predicted"/>
<feature type="transmembrane region" description="Helical" evidence="1">
    <location>
        <begin position="359"/>
        <end position="380"/>
    </location>
</feature>
<name>A0A841YVN8_9LIST</name>
<comment type="caution">
    <text evidence="2">The sequence shown here is derived from an EMBL/GenBank/DDBJ whole genome shotgun (WGS) entry which is preliminary data.</text>
</comment>
<protein>
    <submittedName>
        <fullName evidence="2">Uncharacterized protein</fullName>
    </submittedName>
</protein>
<accession>A0A841YVN8</accession>